<dbReference type="PROSITE" id="PS50943">
    <property type="entry name" value="HTH_CROC1"/>
    <property type="match status" value="1"/>
</dbReference>
<dbReference type="Gene3D" id="1.10.260.40">
    <property type="entry name" value="lambda repressor-like DNA-binding domains"/>
    <property type="match status" value="1"/>
</dbReference>
<dbReference type="InterPro" id="IPR039554">
    <property type="entry name" value="HigA2-like_HTH"/>
</dbReference>
<dbReference type="OrthoDB" id="9797478at2"/>
<dbReference type="RefSeq" id="WP_104387629.1">
    <property type="nucleotide sequence ID" value="NZ_PGEM01000064.1"/>
</dbReference>
<dbReference type="SUPFAM" id="SSF47413">
    <property type="entry name" value="lambda repressor-like DNA-binding domains"/>
    <property type="match status" value="1"/>
</dbReference>
<dbReference type="Proteomes" id="UP000239589">
    <property type="component" value="Unassembled WGS sequence"/>
</dbReference>
<dbReference type="Pfam" id="PF13744">
    <property type="entry name" value="HTH_37"/>
    <property type="match status" value="1"/>
</dbReference>
<reference evidence="2 3" key="1">
    <citation type="submission" date="2018-02" db="EMBL/GenBank/DDBJ databases">
        <title>Discovery of a pederin family compound in a non-symbiotic bloom-forming cyanobacterium.</title>
        <authorList>
            <person name="Kust A."/>
            <person name="Mares J."/>
            <person name="Jokela J."/>
            <person name="Urajova P."/>
            <person name="Hajek J."/>
            <person name="Saurav K."/>
            <person name="Voracova K."/>
            <person name="Fewer D.P."/>
            <person name="Haapaniemi E."/>
            <person name="Permi P."/>
            <person name="Rehakova K."/>
            <person name="Sivonen K."/>
            <person name="Hrouzek P."/>
        </authorList>
    </citation>
    <scope>NUCLEOTIDE SEQUENCE [LARGE SCALE GENOMIC DNA]</scope>
    <source>
        <strain evidence="2 3">CHARLIE-1</strain>
    </source>
</reference>
<dbReference type="GO" id="GO:0003677">
    <property type="term" value="F:DNA binding"/>
    <property type="evidence" value="ECO:0007669"/>
    <property type="project" value="InterPro"/>
</dbReference>
<sequence>MKKYTTLSEELNQLSQERKEIIAARTSEIRLEEITLQHLGEKLGLSQSELVASLELSQREISDLESGQSLELNTLRNVVNALGGTMEIIIKLPNKEPIMMNLSDSEASR</sequence>
<gene>
    <name evidence="2" type="ORF">CUN59_09540</name>
</gene>
<name>A0A2S6CVA7_9CYAN</name>
<dbReference type="InterPro" id="IPR001387">
    <property type="entry name" value="Cro/C1-type_HTH"/>
</dbReference>
<dbReference type="EMBL" id="PGEM01000064">
    <property type="protein sequence ID" value="PPJ63540.1"/>
    <property type="molecule type" value="Genomic_DNA"/>
</dbReference>
<accession>A0A2S6CVA7</accession>
<dbReference type="InterPro" id="IPR010982">
    <property type="entry name" value="Lambda_DNA-bd_dom_sf"/>
</dbReference>
<organism evidence="2 3">
    <name type="scientific">Cuspidothrix issatschenkoi CHARLIE-1</name>
    <dbReference type="NCBI Taxonomy" id="2052836"/>
    <lineage>
        <taxon>Bacteria</taxon>
        <taxon>Bacillati</taxon>
        <taxon>Cyanobacteriota</taxon>
        <taxon>Cyanophyceae</taxon>
        <taxon>Nostocales</taxon>
        <taxon>Aphanizomenonaceae</taxon>
        <taxon>Cuspidothrix</taxon>
    </lineage>
</organism>
<keyword evidence="3" id="KW-1185">Reference proteome</keyword>
<evidence type="ECO:0000313" key="3">
    <source>
        <dbReference type="Proteomes" id="UP000239589"/>
    </source>
</evidence>
<evidence type="ECO:0000259" key="1">
    <source>
        <dbReference type="PROSITE" id="PS50943"/>
    </source>
</evidence>
<feature type="domain" description="HTH cro/C1-type" evidence="1">
    <location>
        <begin position="36"/>
        <end position="89"/>
    </location>
</feature>
<evidence type="ECO:0000313" key="2">
    <source>
        <dbReference type="EMBL" id="PPJ63540.1"/>
    </source>
</evidence>
<proteinExistence type="predicted"/>
<dbReference type="SMART" id="SM00530">
    <property type="entry name" value="HTH_XRE"/>
    <property type="match status" value="1"/>
</dbReference>
<comment type="caution">
    <text evidence="2">The sequence shown here is derived from an EMBL/GenBank/DDBJ whole genome shotgun (WGS) entry which is preliminary data.</text>
</comment>
<dbReference type="AlphaFoldDB" id="A0A2S6CVA7"/>
<protein>
    <submittedName>
        <fullName evidence="2">Transcriptional regulator</fullName>
    </submittedName>
</protein>